<feature type="transmembrane region" description="Helical" evidence="8">
    <location>
        <begin position="552"/>
        <end position="576"/>
    </location>
</feature>
<evidence type="ECO:0000256" key="8">
    <source>
        <dbReference type="SAM" id="Phobius"/>
    </source>
</evidence>
<protein>
    <submittedName>
        <fullName evidence="11">Major facilitator superfamily domain-containing protein</fullName>
    </submittedName>
</protein>
<dbReference type="GO" id="GO:0015137">
    <property type="term" value="F:citrate transmembrane transporter activity"/>
    <property type="evidence" value="ECO:0007669"/>
    <property type="project" value="UniProtKB-ARBA"/>
</dbReference>
<dbReference type="Pfam" id="PF07690">
    <property type="entry name" value="MFS_1"/>
    <property type="match status" value="1"/>
</dbReference>
<comment type="subcellular location">
    <subcellularLocation>
        <location evidence="1">Membrane</location>
        <topology evidence="1">Multi-pass membrane protein</topology>
    </subcellularLocation>
</comment>
<feature type="domain" description="Major facilitator superfamily (MFS) profile" evidence="10">
    <location>
        <begin position="428"/>
        <end position="873"/>
    </location>
</feature>
<feature type="transmembrane region" description="Helical" evidence="8">
    <location>
        <begin position="667"/>
        <end position="689"/>
    </location>
</feature>
<sequence>MSPTKSSRYSTSRQKACQACSAAKAKCDRRPDTCGRCALRGLDCHYTHSRASNSESRDTKSIAGNTPGSAAANALSLNAIETNPPRQPDLDFSRLELVCPINSDDIKNRWLNTYVPFPGQTLKDYSPNVMGFVYRILKSYASVVVRGRGIPPFIHFSQITPAAVTRPFSTCLSLVRICENSLPGSEGTATDILQREMTNLYEQHGTYDGINLLAAFQAYLIYALVLYFHLTPSQGPAPFLRQAIINLQEIACTSSQRGLVCVAEQDGIRPIWEAWVVAEAKRRTLYTMYFLDNVLSAQDGLPTYLGSELRGLPAPSSKVLWQSRRHDWEAAYNTHLAEWAEGNFRIDELWPLSENSESLAERKDRVDRWLEGVDEFGTMLYAVTSCTHVQTSTTNSNMATDSNAQNSPSLGTTEQPYSIFDKRQKALIVLIVSVAATFSGFASNIYFPALPTIAHDLDTSIELINLTVTSYLIFQGIAPSFWGPISDVKGRRVAYCCTFIVFLGACIGLAEAKNYATLLVLRCLQSTGSASTIAIGSGVIGDITTRSERGGLMGIFQAGLLMPVAVGPVIGGLLAGSLGWRSIFWFLAIYSGVFLVLLALLLPETLRAIIGNGSQTPSNPMTKFPLAIYRRTTKVQWDQVPREPTPRKHIDITGPIRILISKHAAPIILFLAIYYAVWQMSITAMSTLFETKYGLGETEVGLTFIANGVGSIIGTLITGKILDIDYRRVKTQHDSSSTDPEANQSEFPLEKARLRLVPLFSLLQCLSIILFGWTIHYPHKVHIAVPIISTFITGWTAVSTQSVVMTYLVDVFHDRSAAASASLNLARCLFAAGGTSFVMPMINGIGVGPAFTVCAAVQVVGLLSLGIQFRYGSKWRRESELSEAGRVKNSR</sequence>
<dbReference type="InterPro" id="IPR036259">
    <property type="entry name" value="MFS_trans_sf"/>
</dbReference>
<dbReference type="SMART" id="SM00066">
    <property type="entry name" value="GAL4"/>
    <property type="match status" value="1"/>
</dbReference>
<comment type="caution">
    <text evidence="11">The sequence shown here is derived from an EMBL/GenBank/DDBJ whole genome shotgun (WGS) entry which is preliminary data.</text>
</comment>
<dbReference type="OrthoDB" id="440553at2759"/>
<evidence type="ECO:0000256" key="6">
    <source>
        <dbReference type="ARBA" id="ARBA00023180"/>
    </source>
</evidence>
<dbReference type="FunFam" id="1.20.1720.10:FF:000009">
    <property type="entry name" value="MFS multidrug transporter"/>
    <property type="match status" value="1"/>
</dbReference>
<dbReference type="Gene3D" id="4.10.240.10">
    <property type="entry name" value="Zn(2)-C6 fungal-type DNA-binding domain"/>
    <property type="match status" value="1"/>
</dbReference>
<dbReference type="FunFam" id="1.20.1250.20:FF:000172">
    <property type="entry name" value="MFS multidrug resistance transporter"/>
    <property type="match status" value="1"/>
</dbReference>
<evidence type="ECO:0000256" key="7">
    <source>
        <dbReference type="ARBA" id="ARBA00023242"/>
    </source>
</evidence>
<dbReference type="EMBL" id="JAGTJS010000009">
    <property type="protein sequence ID" value="KAH7258666.1"/>
    <property type="molecule type" value="Genomic_DNA"/>
</dbReference>
<feature type="transmembrane region" description="Helical" evidence="8">
    <location>
        <begin position="426"/>
        <end position="447"/>
    </location>
</feature>
<feature type="transmembrane region" description="Helical" evidence="8">
    <location>
        <begin position="459"/>
        <end position="481"/>
    </location>
</feature>
<feature type="transmembrane region" description="Helical" evidence="8">
    <location>
        <begin position="821"/>
        <end position="842"/>
    </location>
</feature>
<evidence type="ECO:0000256" key="1">
    <source>
        <dbReference type="ARBA" id="ARBA00004141"/>
    </source>
</evidence>
<proteinExistence type="predicted"/>
<feature type="transmembrane region" description="Helical" evidence="8">
    <location>
        <begin position="756"/>
        <end position="777"/>
    </location>
</feature>
<feature type="transmembrane region" description="Helical" evidence="8">
    <location>
        <begin position="848"/>
        <end position="867"/>
    </location>
</feature>
<keyword evidence="5 8" id="KW-0472">Membrane</keyword>
<keyword evidence="7" id="KW-0539">Nucleus</keyword>
<feature type="transmembrane region" description="Helical" evidence="8">
    <location>
        <begin position="783"/>
        <end position="809"/>
    </location>
</feature>
<evidence type="ECO:0000259" key="9">
    <source>
        <dbReference type="PROSITE" id="PS50048"/>
    </source>
</evidence>
<feature type="transmembrane region" description="Helical" evidence="8">
    <location>
        <begin position="493"/>
        <end position="510"/>
    </location>
</feature>
<name>A0A9P9HK07_FUSSL</name>
<evidence type="ECO:0000313" key="12">
    <source>
        <dbReference type="Proteomes" id="UP000736672"/>
    </source>
</evidence>
<keyword evidence="12" id="KW-1185">Reference proteome</keyword>
<keyword evidence="2" id="KW-0813">Transport</keyword>
<evidence type="ECO:0000313" key="11">
    <source>
        <dbReference type="EMBL" id="KAH7258666.1"/>
    </source>
</evidence>
<dbReference type="SUPFAM" id="SSF103473">
    <property type="entry name" value="MFS general substrate transporter"/>
    <property type="match status" value="1"/>
</dbReference>
<dbReference type="GO" id="GO:0140115">
    <property type="term" value="P:export across plasma membrane"/>
    <property type="evidence" value="ECO:0007669"/>
    <property type="project" value="UniProtKB-ARBA"/>
</dbReference>
<dbReference type="GO" id="GO:0008270">
    <property type="term" value="F:zinc ion binding"/>
    <property type="evidence" value="ECO:0007669"/>
    <property type="project" value="InterPro"/>
</dbReference>
<organism evidence="11 12">
    <name type="scientific">Fusarium solani</name>
    <name type="common">Filamentous fungus</name>
    <dbReference type="NCBI Taxonomy" id="169388"/>
    <lineage>
        <taxon>Eukaryota</taxon>
        <taxon>Fungi</taxon>
        <taxon>Dikarya</taxon>
        <taxon>Ascomycota</taxon>
        <taxon>Pezizomycotina</taxon>
        <taxon>Sordariomycetes</taxon>
        <taxon>Hypocreomycetidae</taxon>
        <taxon>Hypocreales</taxon>
        <taxon>Nectriaceae</taxon>
        <taxon>Fusarium</taxon>
        <taxon>Fusarium solani species complex</taxon>
    </lineage>
</organism>
<feature type="transmembrane region" description="Helical" evidence="8">
    <location>
        <begin position="701"/>
        <end position="722"/>
    </location>
</feature>
<dbReference type="GO" id="GO:0005886">
    <property type="term" value="C:plasma membrane"/>
    <property type="evidence" value="ECO:0007669"/>
    <property type="project" value="TreeGrafter"/>
</dbReference>
<dbReference type="PROSITE" id="PS00463">
    <property type="entry name" value="ZN2_CY6_FUNGAL_1"/>
    <property type="match status" value="1"/>
</dbReference>
<keyword evidence="3 8" id="KW-0812">Transmembrane</keyword>
<evidence type="ECO:0000259" key="10">
    <source>
        <dbReference type="PROSITE" id="PS50850"/>
    </source>
</evidence>
<dbReference type="AlphaFoldDB" id="A0A9P9HK07"/>
<feature type="transmembrane region" description="Helical" evidence="8">
    <location>
        <begin position="516"/>
        <end position="540"/>
    </location>
</feature>
<dbReference type="SUPFAM" id="SSF57701">
    <property type="entry name" value="Zn2/Cys6 DNA-binding domain"/>
    <property type="match status" value="1"/>
</dbReference>
<evidence type="ECO:0000256" key="4">
    <source>
        <dbReference type="ARBA" id="ARBA00022989"/>
    </source>
</evidence>
<gene>
    <name evidence="11" type="ORF">B0J15DRAFT_535632</name>
</gene>
<feature type="transmembrane region" description="Helical" evidence="8">
    <location>
        <begin position="582"/>
        <end position="602"/>
    </location>
</feature>
<dbReference type="InterPro" id="IPR020846">
    <property type="entry name" value="MFS_dom"/>
</dbReference>
<accession>A0A9P9HK07</accession>
<dbReference type="Proteomes" id="UP000736672">
    <property type="component" value="Unassembled WGS sequence"/>
</dbReference>
<dbReference type="Pfam" id="PF00172">
    <property type="entry name" value="Zn_clus"/>
    <property type="match status" value="1"/>
</dbReference>
<keyword evidence="6" id="KW-0325">Glycoprotein</keyword>
<dbReference type="PANTHER" id="PTHR23502">
    <property type="entry name" value="MAJOR FACILITATOR SUPERFAMILY"/>
    <property type="match status" value="1"/>
</dbReference>
<reference evidence="11" key="1">
    <citation type="journal article" date="2021" name="Nat. Commun.">
        <title>Genetic determinants of endophytism in the Arabidopsis root mycobiome.</title>
        <authorList>
            <person name="Mesny F."/>
            <person name="Miyauchi S."/>
            <person name="Thiergart T."/>
            <person name="Pickel B."/>
            <person name="Atanasova L."/>
            <person name="Karlsson M."/>
            <person name="Huettel B."/>
            <person name="Barry K.W."/>
            <person name="Haridas S."/>
            <person name="Chen C."/>
            <person name="Bauer D."/>
            <person name="Andreopoulos W."/>
            <person name="Pangilinan J."/>
            <person name="LaButti K."/>
            <person name="Riley R."/>
            <person name="Lipzen A."/>
            <person name="Clum A."/>
            <person name="Drula E."/>
            <person name="Henrissat B."/>
            <person name="Kohler A."/>
            <person name="Grigoriev I.V."/>
            <person name="Martin F.M."/>
            <person name="Hacquard S."/>
        </authorList>
    </citation>
    <scope>NUCLEOTIDE SEQUENCE</scope>
    <source>
        <strain evidence="11">FSSC 5 MPI-SDFR-AT-0091</strain>
    </source>
</reference>
<dbReference type="InterPro" id="IPR001138">
    <property type="entry name" value="Zn2Cys6_DnaBD"/>
</dbReference>
<dbReference type="CDD" id="cd17323">
    <property type="entry name" value="MFS_Tpo1_MDR_like"/>
    <property type="match status" value="1"/>
</dbReference>
<keyword evidence="4 8" id="KW-1133">Transmembrane helix</keyword>
<evidence type="ECO:0000256" key="2">
    <source>
        <dbReference type="ARBA" id="ARBA00022448"/>
    </source>
</evidence>
<evidence type="ECO:0000256" key="5">
    <source>
        <dbReference type="ARBA" id="ARBA00023136"/>
    </source>
</evidence>
<dbReference type="PANTHER" id="PTHR23502:SF151">
    <property type="entry name" value="MAJOR FACILITATOR SUPERFAMILY (MFS) PROFILE DOMAIN-CONTAINING PROTEIN"/>
    <property type="match status" value="1"/>
</dbReference>
<dbReference type="PROSITE" id="PS50048">
    <property type="entry name" value="ZN2_CY6_FUNGAL_2"/>
    <property type="match status" value="1"/>
</dbReference>
<feature type="domain" description="Zn(2)-C6 fungal-type" evidence="9">
    <location>
        <begin position="16"/>
        <end position="46"/>
    </location>
</feature>
<dbReference type="InterPro" id="IPR011701">
    <property type="entry name" value="MFS"/>
</dbReference>
<dbReference type="PROSITE" id="PS50850">
    <property type="entry name" value="MFS"/>
    <property type="match status" value="1"/>
</dbReference>
<dbReference type="InterPro" id="IPR036864">
    <property type="entry name" value="Zn2-C6_fun-type_DNA-bd_sf"/>
</dbReference>
<dbReference type="CDD" id="cd00067">
    <property type="entry name" value="GAL4"/>
    <property type="match status" value="1"/>
</dbReference>
<evidence type="ECO:0000256" key="3">
    <source>
        <dbReference type="ARBA" id="ARBA00022692"/>
    </source>
</evidence>
<dbReference type="GO" id="GO:0000981">
    <property type="term" value="F:DNA-binding transcription factor activity, RNA polymerase II-specific"/>
    <property type="evidence" value="ECO:0007669"/>
    <property type="project" value="InterPro"/>
</dbReference>
<dbReference type="Gene3D" id="1.20.1250.20">
    <property type="entry name" value="MFS general substrate transporter like domains"/>
    <property type="match status" value="1"/>
</dbReference>